<dbReference type="RefSeq" id="WP_354491925.1">
    <property type="nucleotide sequence ID" value="NZ_JBEPMC010000005.1"/>
</dbReference>
<proteinExistence type="inferred from homology"/>
<evidence type="ECO:0000256" key="4">
    <source>
        <dbReference type="ARBA" id="ARBA00023239"/>
    </source>
</evidence>
<dbReference type="SUPFAM" id="SSF53383">
    <property type="entry name" value="PLP-dependent transferases"/>
    <property type="match status" value="1"/>
</dbReference>
<keyword evidence="3 6" id="KW-0663">Pyridoxal phosphate</keyword>
<dbReference type="Proteomes" id="UP001549204">
    <property type="component" value="Unassembled WGS sequence"/>
</dbReference>
<evidence type="ECO:0000256" key="5">
    <source>
        <dbReference type="ARBA" id="ARBA00047517"/>
    </source>
</evidence>
<dbReference type="InterPro" id="IPR015424">
    <property type="entry name" value="PyrdxlP-dep_Trfase"/>
</dbReference>
<keyword evidence="8" id="KW-1185">Reference proteome</keyword>
<dbReference type="InterPro" id="IPR015422">
    <property type="entry name" value="PyrdxlP-dep_Trfase_small"/>
</dbReference>
<dbReference type="InterPro" id="IPR006233">
    <property type="entry name" value="Cys_b_lyase_bac"/>
</dbReference>
<evidence type="ECO:0000256" key="1">
    <source>
        <dbReference type="ARBA" id="ARBA00001933"/>
    </source>
</evidence>
<evidence type="ECO:0000256" key="2">
    <source>
        <dbReference type="ARBA" id="ARBA00009077"/>
    </source>
</evidence>
<dbReference type="InterPro" id="IPR015421">
    <property type="entry name" value="PyrdxlP-dep_Trfase_major"/>
</dbReference>
<dbReference type="PIRSF" id="PIRSF001434">
    <property type="entry name" value="CGS"/>
    <property type="match status" value="1"/>
</dbReference>
<sequence length="412" mass="44912">MSTMAAQRRQVGMRDETRSVSRVSVSLSGYDSLTVPIHRASTIRYPDAASFAARFERDADGYVYGLYGTPTHRYLEKKITELEEGARTVLAPSGQAAITCAMLAFVAAGERILIPDTVYGPVRDFAMHELVALGIEPVFYDPVDLEALDALIDDRTRLVWTESPGSVTLEMQDIQAIVRMAHAKGALVGCDNTWASPLNFKPLRHGADFVVEALSKHLAGHSDLILGSVTTRDDAQGLRLKASLGRLGIGTSPDDCALAARGIETLAVRLERSSASGLQIAAWLAEHPCIETVIHPALPENPGHEIWKRDFSGACGVFTFTLREQYVDQSFAALDVLQLISIGASWGGTKSLIAPTSVKALRTVRPWAGPDYLFRLNVGLEHPDDLQNDLERFFMAMTENSKTTPRTAAGYL</sequence>
<dbReference type="InterPro" id="IPR000277">
    <property type="entry name" value="Cys/Met-Metab_PyrdxlP-dep_enz"/>
</dbReference>
<evidence type="ECO:0000256" key="3">
    <source>
        <dbReference type="ARBA" id="ARBA00022898"/>
    </source>
</evidence>
<dbReference type="Gene3D" id="3.90.1150.10">
    <property type="entry name" value="Aspartate Aminotransferase, domain 1"/>
    <property type="match status" value="1"/>
</dbReference>
<name>A0ABV2GPG1_9HYPH</name>
<dbReference type="Gene3D" id="3.40.640.10">
    <property type="entry name" value="Type I PLP-dependent aspartate aminotransferase-like (Major domain)"/>
    <property type="match status" value="1"/>
</dbReference>
<keyword evidence="4 7" id="KW-0456">Lyase</keyword>
<comment type="cofactor">
    <cofactor evidence="1 6">
        <name>pyridoxal 5'-phosphate</name>
        <dbReference type="ChEBI" id="CHEBI:597326"/>
    </cofactor>
</comment>
<dbReference type="PANTHER" id="PTHR43500">
    <property type="entry name" value="CYSTATHIONINE BETA-LYASE-RELATED"/>
    <property type="match status" value="1"/>
</dbReference>
<organism evidence="7 8">
    <name type="scientific">Mesorhizobium robiniae</name>
    <dbReference type="NCBI Taxonomy" id="559315"/>
    <lineage>
        <taxon>Bacteria</taxon>
        <taxon>Pseudomonadati</taxon>
        <taxon>Pseudomonadota</taxon>
        <taxon>Alphaproteobacteria</taxon>
        <taxon>Hyphomicrobiales</taxon>
        <taxon>Phyllobacteriaceae</taxon>
        <taxon>Mesorhizobium</taxon>
    </lineage>
</organism>
<protein>
    <submittedName>
        <fullName evidence="7">Cystathionine beta-lyase</fullName>
        <ecNumber evidence="7">4.4.1.13</ecNumber>
    </submittedName>
</protein>
<evidence type="ECO:0000313" key="8">
    <source>
        <dbReference type="Proteomes" id="UP001549204"/>
    </source>
</evidence>
<dbReference type="PANTHER" id="PTHR43500:SF1">
    <property type="entry name" value="CYSTATHIONINE BETA-LYASE-RELATED"/>
    <property type="match status" value="1"/>
</dbReference>
<gene>
    <name evidence="7" type="ORF">ABID19_003216</name>
</gene>
<dbReference type="GO" id="GO:0047804">
    <property type="term" value="F:cysteine-S-conjugate beta-lyase activity"/>
    <property type="evidence" value="ECO:0007669"/>
    <property type="project" value="UniProtKB-EC"/>
</dbReference>
<dbReference type="EMBL" id="JBEPMC010000005">
    <property type="protein sequence ID" value="MET3580178.1"/>
    <property type="molecule type" value="Genomic_DNA"/>
</dbReference>
<comment type="catalytic activity">
    <reaction evidence="5">
        <text>L,L-cystathionine + H2O = L-homocysteine + pyruvate + NH4(+)</text>
        <dbReference type="Rhea" id="RHEA:13965"/>
        <dbReference type="ChEBI" id="CHEBI:15361"/>
        <dbReference type="ChEBI" id="CHEBI:15377"/>
        <dbReference type="ChEBI" id="CHEBI:28938"/>
        <dbReference type="ChEBI" id="CHEBI:58161"/>
        <dbReference type="ChEBI" id="CHEBI:58199"/>
    </reaction>
</comment>
<comment type="similarity">
    <text evidence="2 6">Belongs to the trans-sulfuration enzymes family.</text>
</comment>
<evidence type="ECO:0000313" key="7">
    <source>
        <dbReference type="EMBL" id="MET3580178.1"/>
    </source>
</evidence>
<comment type="caution">
    <text evidence="7">The sequence shown here is derived from an EMBL/GenBank/DDBJ whole genome shotgun (WGS) entry which is preliminary data.</text>
</comment>
<reference evidence="7 8" key="1">
    <citation type="submission" date="2024-06" db="EMBL/GenBank/DDBJ databases">
        <title>Genomic Encyclopedia of Type Strains, Phase IV (KMG-IV): sequencing the most valuable type-strain genomes for metagenomic binning, comparative biology and taxonomic classification.</title>
        <authorList>
            <person name="Goeker M."/>
        </authorList>
    </citation>
    <scope>NUCLEOTIDE SEQUENCE [LARGE SCALE GENOMIC DNA]</scope>
    <source>
        <strain evidence="7 8">DSM 100022</strain>
    </source>
</reference>
<dbReference type="EC" id="4.4.1.13" evidence="7"/>
<dbReference type="Pfam" id="PF01053">
    <property type="entry name" value="Cys_Met_Meta_PP"/>
    <property type="match status" value="1"/>
</dbReference>
<accession>A0ABV2GPG1</accession>
<evidence type="ECO:0000256" key="6">
    <source>
        <dbReference type="RuleBase" id="RU362118"/>
    </source>
</evidence>